<dbReference type="Proteomes" id="UP001138768">
    <property type="component" value="Unassembled WGS sequence"/>
</dbReference>
<reference evidence="1 2" key="1">
    <citation type="journal article" date="2020" name="Microorganisms">
        <title>Osmotic Adaptation and Compatible Solute Biosynthesis of Phototrophic Bacteria as Revealed from Genome Analyses.</title>
        <authorList>
            <person name="Imhoff J.F."/>
            <person name="Rahn T."/>
            <person name="Kunzel S."/>
            <person name="Keller A."/>
            <person name="Neulinger S.C."/>
        </authorList>
    </citation>
    <scope>NUCLEOTIDE SEQUENCE [LARGE SCALE GENOMIC DNA]</scope>
    <source>
        <strain evidence="1 2">DSM 25653</strain>
    </source>
</reference>
<proteinExistence type="predicted"/>
<evidence type="ECO:0008006" key="3">
    <source>
        <dbReference type="Google" id="ProtNLM"/>
    </source>
</evidence>
<dbReference type="AlphaFoldDB" id="A0A9X1B6F5"/>
<dbReference type="EMBL" id="NRRY01000050">
    <property type="protein sequence ID" value="MBK1620836.1"/>
    <property type="molecule type" value="Genomic_DNA"/>
</dbReference>
<protein>
    <recommendedName>
        <fullName evidence="3">ABM domain-containing protein</fullName>
    </recommendedName>
</protein>
<gene>
    <name evidence="1" type="ORF">CKO42_20865</name>
</gene>
<sequence>MYCSIRRYQLIKGTPDLVREKAETVFMPRIKALDGFVSYSVIVTGLGGDGLPGIVTVSVFDAAEQAMASSKLAAAWAREMSAFFSLEKLGEESGQIACQAEAD</sequence>
<organism evidence="1 2">
    <name type="scientific">Lamprobacter modestohalophilus</name>
    <dbReference type="NCBI Taxonomy" id="1064514"/>
    <lineage>
        <taxon>Bacteria</taxon>
        <taxon>Pseudomonadati</taxon>
        <taxon>Pseudomonadota</taxon>
        <taxon>Gammaproteobacteria</taxon>
        <taxon>Chromatiales</taxon>
        <taxon>Chromatiaceae</taxon>
        <taxon>Lamprobacter</taxon>
    </lineage>
</organism>
<evidence type="ECO:0000313" key="1">
    <source>
        <dbReference type="EMBL" id="MBK1620836.1"/>
    </source>
</evidence>
<accession>A0A9X1B6F5</accession>
<name>A0A9X1B6F5_9GAMM</name>
<dbReference type="RefSeq" id="WP_200248327.1">
    <property type="nucleotide sequence ID" value="NZ_NRRY01000050.1"/>
</dbReference>
<comment type="caution">
    <text evidence="1">The sequence shown here is derived from an EMBL/GenBank/DDBJ whole genome shotgun (WGS) entry which is preliminary data.</text>
</comment>
<evidence type="ECO:0000313" key="2">
    <source>
        <dbReference type="Proteomes" id="UP001138768"/>
    </source>
</evidence>
<keyword evidence="2" id="KW-1185">Reference proteome</keyword>